<keyword evidence="7" id="KW-0998">Cell outer membrane</keyword>
<reference evidence="9 10" key="1">
    <citation type="submission" date="2019-02" db="EMBL/GenBank/DDBJ databases">
        <title>Deep-cultivation of Planctomycetes and their phenomic and genomic characterization uncovers novel biology.</title>
        <authorList>
            <person name="Wiegand S."/>
            <person name="Jogler M."/>
            <person name="Boedeker C."/>
            <person name="Pinto D."/>
            <person name="Vollmers J."/>
            <person name="Rivas-Marin E."/>
            <person name="Kohn T."/>
            <person name="Peeters S.H."/>
            <person name="Heuer A."/>
            <person name="Rast P."/>
            <person name="Oberbeckmann S."/>
            <person name="Bunk B."/>
            <person name="Jeske O."/>
            <person name="Meyerdierks A."/>
            <person name="Storesund J.E."/>
            <person name="Kallscheuer N."/>
            <person name="Luecker S."/>
            <person name="Lage O.M."/>
            <person name="Pohl T."/>
            <person name="Merkel B.J."/>
            <person name="Hornburger P."/>
            <person name="Mueller R.-W."/>
            <person name="Bruemmer F."/>
            <person name="Labrenz M."/>
            <person name="Spormann A.M."/>
            <person name="Op den Camp H."/>
            <person name="Overmann J."/>
            <person name="Amann R."/>
            <person name="Jetten M.S.M."/>
            <person name="Mascher T."/>
            <person name="Medema M.H."/>
            <person name="Devos D.P."/>
            <person name="Kaster A.-K."/>
            <person name="Ovreas L."/>
            <person name="Rohde M."/>
            <person name="Galperin M.Y."/>
            <person name="Jogler C."/>
        </authorList>
    </citation>
    <scope>NUCLEOTIDE SEQUENCE [LARGE SCALE GENOMIC DNA]</scope>
    <source>
        <strain evidence="9 10">ElP</strain>
    </source>
</reference>
<feature type="region of interest" description="Disordered" evidence="8">
    <location>
        <begin position="894"/>
        <end position="933"/>
    </location>
</feature>
<feature type="compositionally biased region" description="Basic residues" evidence="8">
    <location>
        <begin position="8"/>
        <end position="18"/>
    </location>
</feature>
<feature type="region of interest" description="Disordered" evidence="8">
    <location>
        <begin position="1"/>
        <end position="23"/>
    </location>
</feature>
<dbReference type="GO" id="GO:0009279">
    <property type="term" value="C:cell outer membrane"/>
    <property type="evidence" value="ECO:0007669"/>
    <property type="project" value="UniProtKB-SubCell"/>
</dbReference>
<dbReference type="SMART" id="SM00710">
    <property type="entry name" value="PbH1"/>
    <property type="match status" value="7"/>
</dbReference>
<evidence type="ECO:0000256" key="2">
    <source>
        <dbReference type="ARBA" id="ARBA00004442"/>
    </source>
</evidence>
<evidence type="ECO:0000256" key="4">
    <source>
        <dbReference type="ARBA" id="ARBA00022525"/>
    </source>
</evidence>
<dbReference type="InterPro" id="IPR006626">
    <property type="entry name" value="PbH1"/>
</dbReference>
<dbReference type="NCBIfam" id="TIGR01376">
    <property type="entry name" value="POMP_repeat"/>
    <property type="match status" value="1"/>
</dbReference>
<accession>A0A518HBG6</accession>
<dbReference type="NCBIfam" id="NF041518">
    <property type="entry name" value="choice_anch_Q"/>
    <property type="match status" value="1"/>
</dbReference>
<dbReference type="AlphaFoldDB" id="A0A518HBG6"/>
<keyword evidence="6" id="KW-0472">Membrane</keyword>
<dbReference type="EMBL" id="CP036426">
    <property type="protein sequence ID" value="QDV38203.1"/>
    <property type="molecule type" value="Genomic_DNA"/>
</dbReference>
<sequence>MPTARASRAPRRLPRASRPRLEGLEPRSLLATFTVTGLDDAGPGSLREAIERANLDPDRDTIAFEPGLSGTIELASALPELATAVIVAGPGADVLSVSRSRAEGIPAFRILTVPEAADVEVEVTGLTLSGGVADAGGGVLNAGTLTLSGVTVRDNRAGADAGAFDASGGGIANSGTLTIADSSIVGNSAQGGEGSAARGSASGGGISNSGILRITGSSLTDNEATPGVQTIGASAPAAARGGGIENSGTLTIADSTLERNSAVPSGPSTTGVGGGIANVGTATASRVTFRENRADTRGGGLANDGEAVVEGATFRANRAGEGGGIANLGSVMMSDTLLADNLAEKAFPPNFADLAGSSGGAVYSSGTLRVFGSTFLGNAAISTPSSGGLFTSASGGAVANLGAASISGSTFEGNSADAEISGGPSTGASARGGAVNNEGSLIVSDSAFSGNRVDASGGTGNDATGGALNSAGSLTLSRSLFRDNRASSGGIRSALAAGGALAVRVDAGGIVTVSESTFAGNEAAGGSGFGPAGRGGAIAILGGGAATVVNSTLSGNRATSGGAISTDGDLTLAFSTLADNTGGTVVITTIPPLPQKRLTIASNVFGFGADGGGSIVNQGSEVASQGGNLFADAPEIPLAPSDLVSVDPRLGPLADNGGPTPTRALLPGSPAIDVALPVAGVTTDQRGVPRPQSTAPDAGAFEAELSTALVASPGSTSPTVGQDVEILITLTGPDGAPLGGVPAAARVVSGPNAGAEIPATPTGPDGRIRFVYTGIGGPGTDTIVASAAPTGVASTVVSPASTVTWALRPPTVLGLRRLGYHARPTRLVLAFSTAMDPARAEDLANYRLVLDGPDRLLRITSASYDEATRTVTLSPSRRLPLPFTYRLTVVGTPPGGLTSSSGVPLDGDGSGQPGSDFTATFGREALDRPTPLDPASRLDALRLLLRQRRDARRSGI</sequence>
<dbReference type="Proteomes" id="UP000317835">
    <property type="component" value="Chromosome"/>
</dbReference>
<dbReference type="InterPro" id="IPR014755">
    <property type="entry name" value="Cu-Rt/internalin_Ig-like"/>
</dbReference>
<organism evidence="9 10">
    <name type="scientific">Tautonia plasticadhaerens</name>
    <dbReference type="NCBI Taxonomy" id="2527974"/>
    <lineage>
        <taxon>Bacteria</taxon>
        <taxon>Pseudomonadati</taxon>
        <taxon>Planctomycetota</taxon>
        <taxon>Planctomycetia</taxon>
        <taxon>Isosphaerales</taxon>
        <taxon>Isosphaeraceae</taxon>
        <taxon>Tautonia</taxon>
    </lineage>
</organism>
<evidence type="ECO:0000256" key="3">
    <source>
        <dbReference type="ARBA" id="ARBA00004613"/>
    </source>
</evidence>
<evidence type="ECO:0000256" key="6">
    <source>
        <dbReference type="ARBA" id="ARBA00023136"/>
    </source>
</evidence>
<dbReference type="SUPFAM" id="SSF51126">
    <property type="entry name" value="Pectin lyase-like"/>
    <property type="match status" value="2"/>
</dbReference>
<name>A0A518HBG6_9BACT</name>
<gene>
    <name evidence="9" type="ORF">ElP_61540</name>
</gene>
<proteinExistence type="predicted"/>
<protein>
    <submittedName>
        <fullName evidence="9">Uncharacterized protein</fullName>
    </submittedName>
</protein>
<evidence type="ECO:0000256" key="5">
    <source>
        <dbReference type="ARBA" id="ARBA00022729"/>
    </source>
</evidence>
<evidence type="ECO:0000256" key="1">
    <source>
        <dbReference type="ARBA" id="ARBA00004196"/>
    </source>
</evidence>
<evidence type="ECO:0000256" key="7">
    <source>
        <dbReference type="ARBA" id="ARBA00023237"/>
    </source>
</evidence>
<evidence type="ECO:0000313" key="9">
    <source>
        <dbReference type="EMBL" id="QDV38203.1"/>
    </source>
</evidence>
<feature type="compositionally biased region" description="Low complexity" evidence="8">
    <location>
        <begin position="894"/>
        <end position="905"/>
    </location>
</feature>
<dbReference type="Gene3D" id="2.60.40.1220">
    <property type="match status" value="1"/>
</dbReference>
<dbReference type="KEGG" id="tpla:ElP_61540"/>
<keyword evidence="10" id="KW-1185">Reference proteome</keyword>
<comment type="subcellular location">
    <subcellularLocation>
        <location evidence="1">Cell envelope</location>
    </subcellularLocation>
    <subcellularLocation>
        <location evidence="2">Cell outer membrane</location>
    </subcellularLocation>
    <subcellularLocation>
        <location evidence="3">Secreted</location>
    </subcellularLocation>
</comment>
<dbReference type="GO" id="GO:0005576">
    <property type="term" value="C:extracellular region"/>
    <property type="evidence" value="ECO:0007669"/>
    <property type="project" value="UniProtKB-SubCell"/>
</dbReference>
<dbReference type="RefSeq" id="WP_145276523.1">
    <property type="nucleotide sequence ID" value="NZ_CP036426.1"/>
</dbReference>
<dbReference type="InterPro" id="IPR003368">
    <property type="entry name" value="POMP_repeat"/>
</dbReference>
<evidence type="ECO:0000256" key="8">
    <source>
        <dbReference type="SAM" id="MobiDB-lite"/>
    </source>
</evidence>
<evidence type="ECO:0000313" key="10">
    <source>
        <dbReference type="Proteomes" id="UP000317835"/>
    </source>
</evidence>
<dbReference type="OrthoDB" id="292920at2"/>
<dbReference type="InterPro" id="IPR059226">
    <property type="entry name" value="Choice_anch_Q_dom"/>
</dbReference>
<dbReference type="InterPro" id="IPR011050">
    <property type="entry name" value="Pectin_lyase_fold/virulence"/>
</dbReference>
<keyword evidence="4" id="KW-0964">Secreted</keyword>
<keyword evidence="5" id="KW-0732">Signal</keyword>